<sequence>MGTRKLAHTMSWGLSLAALSSMLTYVALKTPVKRSHLPCLTRWGPFLGLILGTLLAMFDLTRHIFLDAGIFIAALHMYNPDGSLTFAGRFGQVSSWVGNIILLVAMVWFVLPAGGHSRHHLLEHPSDVSDMSGSGGI</sequence>
<keyword evidence="1" id="KW-0472">Membrane</keyword>
<gene>
    <name evidence="2" type="ORF">AMON00008_LOCUS39309</name>
</gene>
<proteinExistence type="predicted"/>
<accession>A0A7S4RQX6</accession>
<dbReference type="EMBL" id="HBNR01055884">
    <property type="protein sequence ID" value="CAE4622548.1"/>
    <property type="molecule type" value="Transcribed_RNA"/>
</dbReference>
<evidence type="ECO:0000256" key="1">
    <source>
        <dbReference type="SAM" id="Phobius"/>
    </source>
</evidence>
<protein>
    <submittedName>
        <fullName evidence="2">Uncharacterized protein</fullName>
    </submittedName>
</protein>
<feature type="transmembrane region" description="Helical" evidence="1">
    <location>
        <begin position="40"/>
        <end position="58"/>
    </location>
</feature>
<keyword evidence="1" id="KW-0812">Transmembrane</keyword>
<dbReference type="AlphaFoldDB" id="A0A7S4RQX6"/>
<keyword evidence="1" id="KW-1133">Transmembrane helix</keyword>
<evidence type="ECO:0000313" key="2">
    <source>
        <dbReference type="EMBL" id="CAE4622548.1"/>
    </source>
</evidence>
<organism evidence="2">
    <name type="scientific">Alexandrium monilatum</name>
    <dbReference type="NCBI Taxonomy" id="311494"/>
    <lineage>
        <taxon>Eukaryota</taxon>
        <taxon>Sar</taxon>
        <taxon>Alveolata</taxon>
        <taxon>Dinophyceae</taxon>
        <taxon>Gonyaulacales</taxon>
        <taxon>Pyrocystaceae</taxon>
        <taxon>Alexandrium</taxon>
    </lineage>
</organism>
<name>A0A7S4RQX6_9DINO</name>
<reference evidence="2" key="1">
    <citation type="submission" date="2021-01" db="EMBL/GenBank/DDBJ databases">
        <authorList>
            <person name="Corre E."/>
            <person name="Pelletier E."/>
            <person name="Niang G."/>
            <person name="Scheremetjew M."/>
            <person name="Finn R."/>
            <person name="Kale V."/>
            <person name="Holt S."/>
            <person name="Cochrane G."/>
            <person name="Meng A."/>
            <person name="Brown T."/>
            <person name="Cohen L."/>
        </authorList>
    </citation>
    <scope>NUCLEOTIDE SEQUENCE</scope>
    <source>
        <strain evidence="2">CCMP3105</strain>
    </source>
</reference>
<feature type="transmembrane region" description="Helical" evidence="1">
    <location>
        <begin position="93"/>
        <end position="111"/>
    </location>
</feature>
<feature type="transmembrane region" description="Helical" evidence="1">
    <location>
        <begin position="6"/>
        <end position="28"/>
    </location>
</feature>